<dbReference type="PANTHER" id="PTHR33569:SF1">
    <property type="entry name" value="UREASE"/>
    <property type="match status" value="1"/>
</dbReference>
<dbReference type="EMBL" id="QXQA01000014">
    <property type="protein sequence ID" value="RIX50602.1"/>
    <property type="molecule type" value="Genomic_DNA"/>
</dbReference>
<evidence type="ECO:0000256" key="1">
    <source>
        <dbReference type="ARBA" id="ARBA00022801"/>
    </source>
</evidence>
<dbReference type="OrthoDB" id="9793527at2"/>
<comment type="subcellular location">
    <subcellularLocation>
        <location evidence="3">Cytoplasm</location>
    </subcellularLocation>
</comment>
<dbReference type="PANTHER" id="PTHR33569">
    <property type="entry name" value="UREASE"/>
    <property type="match status" value="1"/>
</dbReference>
<dbReference type="GO" id="GO:0043419">
    <property type="term" value="P:urea catabolic process"/>
    <property type="evidence" value="ECO:0007669"/>
    <property type="project" value="InterPro"/>
</dbReference>
<dbReference type="EC" id="3.5.1.5" evidence="3"/>
<evidence type="ECO:0000256" key="3">
    <source>
        <dbReference type="RuleBase" id="RU003850"/>
    </source>
</evidence>
<dbReference type="Proteomes" id="UP000266482">
    <property type="component" value="Unassembled WGS sequence"/>
</dbReference>
<keyword evidence="1 3" id="KW-0378">Hydrolase</keyword>
<dbReference type="GO" id="GO:0016151">
    <property type="term" value="F:nickel cation binding"/>
    <property type="evidence" value="ECO:0007669"/>
    <property type="project" value="InterPro"/>
</dbReference>
<evidence type="ECO:0000256" key="2">
    <source>
        <dbReference type="ARBA" id="ARBA00047778"/>
    </source>
</evidence>
<dbReference type="InterPro" id="IPR002026">
    <property type="entry name" value="Urease_gamma/gamma-beta_su"/>
</dbReference>
<proteinExistence type="inferred from homology"/>
<name>A0A3A1UTU6_9BACL</name>
<gene>
    <name evidence="4" type="primary">ureA</name>
    <name evidence="4" type="ORF">D3P08_20270</name>
</gene>
<dbReference type="InterPro" id="IPR036463">
    <property type="entry name" value="Urease_gamma_sf"/>
</dbReference>
<dbReference type="Gene3D" id="3.30.280.10">
    <property type="entry name" value="Urease, gamma-like subunit"/>
    <property type="match status" value="1"/>
</dbReference>
<reference evidence="4 5" key="1">
    <citation type="submission" date="2018-09" db="EMBL/GenBank/DDBJ databases">
        <title>Paenibacillus aracenensis nov. sp. isolated from a cave in southern Spain.</title>
        <authorList>
            <person name="Jurado V."/>
            <person name="Gutierrez-Patricio S."/>
            <person name="Gonzalez-Pimentel J.L."/>
            <person name="Miller A.Z."/>
            <person name="Laiz L."/>
            <person name="Saiz-Jimenez C."/>
        </authorList>
    </citation>
    <scope>NUCLEOTIDE SEQUENCE [LARGE SCALE GENOMIC DNA]</scope>
    <source>
        <strain evidence="4 5">DSM 22867</strain>
    </source>
</reference>
<protein>
    <recommendedName>
        <fullName evidence="3">Urease subunit gamma</fullName>
        <ecNumber evidence="3">3.5.1.5</ecNumber>
    </recommendedName>
</protein>
<sequence>MAISESEKKLLLKLIAGDLAKSRLKRGVKLNYEESVALITYEIIDGASEGLSAERLIERGRSVLRKDQVMRGIAEQISELKVEAIFPDGAQLITVPSPISGN</sequence>
<comment type="similarity">
    <text evidence="3">Belongs to the urease gamma subunit family.</text>
</comment>
<keyword evidence="5" id="KW-1185">Reference proteome</keyword>
<dbReference type="SUPFAM" id="SSF54111">
    <property type="entry name" value="Urease, gamma-subunit"/>
    <property type="match status" value="1"/>
</dbReference>
<dbReference type="AlphaFoldDB" id="A0A3A1UTU6"/>
<dbReference type="NCBIfam" id="TIGR00193">
    <property type="entry name" value="urease_gam"/>
    <property type="match status" value="1"/>
</dbReference>
<comment type="catalytic activity">
    <reaction evidence="2 3">
        <text>urea + 2 H2O + H(+) = hydrogencarbonate + 2 NH4(+)</text>
        <dbReference type="Rhea" id="RHEA:20557"/>
        <dbReference type="ChEBI" id="CHEBI:15377"/>
        <dbReference type="ChEBI" id="CHEBI:15378"/>
        <dbReference type="ChEBI" id="CHEBI:16199"/>
        <dbReference type="ChEBI" id="CHEBI:17544"/>
        <dbReference type="ChEBI" id="CHEBI:28938"/>
        <dbReference type="EC" id="3.5.1.5"/>
    </reaction>
</comment>
<organism evidence="4 5">
    <name type="scientific">Paenibacillus nanensis</name>
    <dbReference type="NCBI Taxonomy" id="393251"/>
    <lineage>
        <taxon>Bacteria</taxon>
        <taxon>Bacillati</taxon>
        <taxon>Bacillota</taxon>
        <taxon>Bacilli</taxon>
        <taxon>Bacillales</taxon>
        <taxon>Paenibacillaceae</taxon>
        <taxon>Paenibacillus</taxon>
    </lineage>
</organism>
<dbReference type="Pfam" id="PF00547">
    <property type="entry name" value="Urease_gamma"/>
    <property type="match status" value="1"/>
</dbReference>
<dbReference type="InterPro" id="IPR050069">
    <property type="entry name" value="Urease_subunit"/>
</dbReference>
<dbReference type="GO" id="GO:0005737">
    <property type="term" value="C:cytoplasm"/>
    <property type="evidence" value="ECO:0007669"/>
    <property type="project" value="UniProtKB-SubCell"/>
</dbReference>
<evidence type="ECO:0000313" key="5">
    <source>
        <dbReference type="Proteomes" id="UP000266482"/>
    </source>
</evidence>
<comment type="caution">
    <text evidence="4">The sequence shown here is derived from an EMBL/GenBank/DDBJ whole genome shotgun (WGS) entry which is preliminary data.</text>
</comment>
<accession>A0A3A1UTU6</accession>
<evidence type="ECO:0000313" key="4">
    <source>
        <dbReference type="EMBL" id="RIX50602.1"/>
    </source>
</evidence>
<dbReference type="GO" id="GO:0009039">
    <property type="term" value="F:urease activity"/>
    <property type="evidence" value="ECO:0007669"/>
    <property type="project" value="UniProtKB-EC"/>
</dbReference>
<dbReference type="RefSeq" id="WP_119601903.1">
    <property type="nucleotide sequence ID" value="NZ_QXQA01000014.1"/>
</dbReference>